<keyword evidence="9" id="KW-1185">Reference proteome</keyword>
<evidence type="ECO:0000256" key="5">
    <source>
        <dbReference type="ARBA" id="ARBA00023014"/>
    </source>
</evidence>
<dbReference type="Proteomes" id="UP001165648">
    <property type="component" value="Unassembled WGS sequence"/>
</dbReference>
<evidence type="ECO:0000256" key="1">
    <source>
        <dbReference type="ARBA" id="ARBA00022723"/>
    </source>
</evidence>
<evidence type="ECO:0000256" key="6">
    <source>
        <dbReference type="HAMAP-Rule" id="MF_02040"/>
    </source>
</evidence>
<organism evidence="8 9">
    <name type="scientific">Bombella saccharophila</name>
    <dbReference type="NCBI Taxonomy" id="2967338"/>
    <lineage>
        <taxon>Bacteria</taxon>
        <taxon>Pseudomonadati</taxon>
        <taxon>Pseudomonadota</taxon>
        <taxon>Alphaproteobacteria</taxon>
        <taxon>Acetobacterales</taxon>
        <taxon>Acetobacteraceae</taxon>
        <taxon>Bombella</taxon>
    </lineage>
</organism>
<dbReference type="CDD" id="cd02037">
    <property type="entry name" value="Mrp_NBP35"/>
    <property type="match status" value="1"/>
</dbReference>
<keyword evidence="6" id="KW-0378">Hydrolase</keyword>
<keyword evidence="3 6" id="KW-0067">ATP-binding</keyword>
<comment type="function">
    <text evidence="6">Binds and transfers iron-sulfur (Fe-S) clusters to target apoproteins. Can hydrolyze ATP.</text>
</comment>
<dbReference type="InterPro" id="IPR000808">
    <property type="entry name" value="Mrp-like_CS"/>
</dbReference>
<comment type="caution">
    <text evidence="8">The sequence shown here is derived from an EMBL/GenBank/DDBJ whole genome shotgun (WGS) entry which is preliminary data.</text>
</comment>
<evidence type="ECO:0000313" key="8">
    <source>
        <dbReference type="EMBL" id="MCX5614987.1"/>
    </source>
</evidence>
<keyword evidence="1 6" id="KW-0479">Metal-binding</keyword>
<dbReference type="PANTHER" id="PTHR42961">
    <property type="entry name" value="IRON-SULFUR PROTEIN NUBPL"/>
    <property type="match status" value="1"/>
</dbReference>
<comment type="similarity">
    <text evidence="6">Belongs to the Mrp/NBP35 ATP-binding proteins family.</text>
</comment>
<feature type="binding site" evidence="6">
    <location>
        <begin position="133"/>
        <end position="140"/>
    </location>
    <ligand>
        <name>ATP</name>
        <dbReference type="ChEBI" id="CHEBI:30616"/>
    </ligand>
</feature>
<dbReference type="PROSITE" id="PS01215">
    <property type="entry name" value="MRP"/>
    <property type="match status" value="1"/>
</dbReference>
<protein>
    <recommendedName>
        <fullName evidence="6">Iron-sulfur cluster carrier protein</fullName>
    </recommendedName>
</protein>
<evidence type="ECO:0000256" key="7">
    <source>
        <dbReference type="SAM" id="MobiDB-lite"/>
    </source>
</evidence>
<accession>A0ABT3WB06</accession>
<dbReference type="SUPFAM" id="SSF52540">
    <property type="entry name" value="P-loop containing nucleoside triphosphate hydrolases"/>
    <property type="match status" value="1"/>
</dbReference>
<evidence type="ECO:0000256" key="2">
    <source>
        <dbReference type="ARBA" id="ARBA00022741"/>
    </source>
</evidence>
<dbReference type="InterPro" id="IPR033756">
    <property type="entry name" value="YlxH/NBP35"/>
</dbReference>
<comment type="subunit">
    <text evidence="6">Homodimer.</text>
</comment>
<name>A0ABT3WB06_9PROT</name>
<feature type="region of interest" description="Disordered" evidence="7">
    <location>
        <begin position="79"/>
        <end position="117"/>
    </location>
</feature>
<dbReference type="EMBL" id="JANIDW010000003">
    <property type="protein sequence ID" value="MCX5614987.1"/>
    <property type="molecule type" value="Genomic_DNA"/>
</dbReference>
<dbReference type="Pfam" id="PF10609">
    <property type="entry name" value="ParA"/>
    <property type="match status" value="1"/>
</dbReference>
<dbReference type="InterPro" id="IPR027417">
    <property type="entry name" value="P-loop_NTPase"/>
</dbReference>
<sequence>MTAQDDTTTLTQHITTLLEAHHLAPHATIEALTLEHGHAHLILRITAKGAPLLHKNRQAFEDAITHHPAIERLTLSLTAHRSPSTSPSQAAPSTGGHRPLALGERPKPGSTNHAAPPEAYLPEVKAVIAVASGKGGVGKSTTAVNLACSLARLGLKTGLLDADIYGPSLPHMLGETQKPIVDHGKLLPLERWGLKTMSIGYLVEKEQAMIWRGPMVMGALTQLMSDVSWGALDVLIVDLPPGTGDAQLTLTRKLSDKLQKGGAVIVSTPQDIALLDARRGVTLFEKIGTPLLGLIENMSFFCCPHCHERTDLFGHGGAKEEANTLNIPFLGEIPLLRDIRCSADEGTPLVLREPDNPASQAYTAIARHLKDQLSHHDAA</sequence>
<feature type="compositionally biased region" description="Low complexity" evidence="7">
    <location>
        <begin position="82"/>
        <end position="94"/>
    </location>
</feature>
<dbReference type="InterPro" id="IPR019591">
    <property type="entry name" value="Mrp/NBP35_ATP-bd"/>
</dbReference>
<keyword evidence="2 6" id="KW-0547">Nucleotide-binding</keyword>
<dbReference type="InterPro" id="IPR044304">
    <property type="entry name" value="NUBPL-like"/>
</dbReference>
<evidence type="ECO:0000256" key="4">
    <source>
        <dbReference type="ARBA" id="ARBA00023004"/>
    </source>
</evidence>
<evidence type="ECO:0000256" key="3">
    <source>
        <dbReference type="ARBA" id="ARBA00022840"/>
    </source>
</evidence>
<dbReference type="PANTHER" id="PTHR42961:SF2">
    <property type="entry name" value="IRON-SULFUR PROTEIN NUBPL"/>
    <property type="match status" value="1"/>
</dbReference>
<dbReference type="GO" id="GO:0005524">
    <property type="term" value="F:ATP binding"/>
    <property type="evidence" value="ECO:0007669"/>
    <property type="project" value="UniProtKB-KW"/>
</dbReference>
<keyword evidence="5 6" id="KW-0411">Iron-sulfur</keyword>
<dbReference type="HAMAP" id="MF_02040">
    <property type="entry name" value="Mrp_NBP35"/>
    <property type="match status" value="1"/>
</dbReference>
<dbReference type="Gene3D" id="3.40.50.300">
    <property type="entry name" value="P-loop containing nucleotide triphosphate hydrolases"/>
    <property type="match status" value="1"/>
</dbReference>
<dbReference type="RefSeq" id="WP_266106915.1">
    <property type="nucleotide sequence ID" value="NZ_JANIDW010000003.1"/>
</dbReference>
<keyword evidence="4 6" id="KW-0408">Iron</keyword>
<proteinExistence type="inferred from homology"/>
<evidence type="ECO:0000313" key="9">
    <source>
        <dbReference type="Proteomes" id="UP001165648"/>
    </source>
</evidence>
<reference evidence="8 9" key="1">
    <citation type="submission" date="2022-07" db="EMBL/GenBank/DDBJ databases">
        <title>Bombella genomes.</title>
        <authorList>
            <person name="Harer L."/>
            <person name="Styblova S."/>
            <person name="Ehrmann M."/>
        </authorList>
    </citation>
    <scope>NUCLEOTIDE SEQUENCE [LARGE SCALE GENOMIC DNA]</scope>
    <source>
        <strain evidence="8 9">TMW 2.2558</strain>
    </source>
</reference>
<gene>
    <name evidence="8" type="ORF">NQF64_07005</name>
</gene>